<dbReference type="GO" id="GO:0015079">
    <property type="term" value="F:potassium ion transmembrane transporter activity"/>
    <property type="evidence" value="ECO:0007669"/>
    <property type="project" value="InterPro"/>
</dbReference>
<evidence type="ECO:0000259" key="8">
    <source>
        <dbReference type="PROSITE" id="PS51202"/>
    </source>
</evidence>
<dbReference type="AlphaFoldDB" id="C0QQU9"/>
<dbReference type="PROSITE" id="PS51202">
    <property type="entry name" value="RCK_C"/>
    <property type="match status" value="2"/>
</dbReference>
<keyword evidence="2" id="KW-0813">Transport</keyword>
<dbReference type="Pfam" id="PF02080">
    <property type="entry name" value="TrkA_C"/>
    <property type="match status" value="2"/>
</dbReference>
<dbReference type="PRINTS" id="PR00335">
    <property type="entry name" value="KUPTAKETRKA"/>
</dbReference>
<dbReference type="InterPro" id="IPR003148">
    <property type="entry name" value="RCK_N"/>
</dbReference>
<keyword evidence="10" id="KW-1185">Reference proteome</keyword>
<dbReference type="OrthoDB" id="9775180at2"/>
<dbReference type="SUPFAM" id="SSF116726">
    <property type="entry name" value="TrkA C-terminal domain-like"/>
    <property type="match status" value="2"/>
</dbReference>
<dbReference type="InterPro" id="IPR050721">
    <property type="entry name" value="Trk_Ktr_HKT_K-transport"/>
</dbReference>
<dbReference type="HOGENOM" id="CLU_046525_0_2_0"/>
<dbReference type="InterPro" id="IPR006036">
    <property type="entry name" value="K_uptake_TrkA"/>
</dbReference>
<feature type="domain" description="RCK C-terminal" evidence="8">
    <location>
        <begin position="360"/>
        <end position="430"/>
    </location>
</feature>
<keyword evidence="4" id="KW-0630">Potassium</keyword>
<dbReference type="SUPFAM" id="SSF51735">
    <property type="entry name" value="NAD(P)-binding Rossmann-fold domains"/>
    <property type="match status" value="2"/>
</dbReference>
<dbReference type="InterPro" id="IPR036721">
    <property type="entry name" value="RCK_C_sf"/>
</dbReference>
<evidence type="ECO:0000313" key="10">
    <source>
        <dbReference type="Proteomes" id="UP000001366"/>
    </source>
</evidence>
<evidence type="ECO:0000259" key="7">
    <source>
        <dbReference type="PROSITE" id="PS51201"/>
    </source>
</evidence>
<evidence type="ECO:0000256" key="1">
    <source>
        <dbReference type="ARBA" id="ARBA00017378"/>
    </source>
</evidence>
<dbReference type="GO" id="GO:0005886">
    <property type="term" value="C:plasma membrane"/>
    <property type="evidence" value="ECO:0007669"/>
    <property type="project" value="InterPro"/>
</dbReference>
<dbReference type="PROSITE" id="PS51201">
    <property type="entry name" value="RCK_N"/>
    <property type="match status" value="2"/>
</dbReference>
<feature type="domain" description="RCK N-terminal" evidence="7">
    <location>
        <begin position="225"/>
        <end position="342"/>
    </location>
</feature>
<keyword evidence="3" id="KW-0633">Potassium transport</keyword>
<proteinExistence type="predicted"/>
<evidence type="ECO:0000256" key="5">
    <source>
        <dbReference type="ARBA" id="ARBA00023027"/>
    </source>
</evidence>
<accession>C0QQU9</accession>
<evidence type="ECO:0000256" key="3">
    <source>
        <dbReference type="ARBA" id="ARBA00022538"/>
    </source>
</evidence>
<dbReference type="InterPro" id="IPR006037">
    <property type="entry name" value="RCK_C"/>
</dbReference>
<dbReference type="PANTHER" id="PTHR43833:SF5">
    <property type="entry name" value="TRK SYSTEM POTASSIUM UPTAKE PROTEIN TRKA"/>
    <property type="match status" value="1"/>
</dbReference>
<dbReference type="PaxDb" id="123214-PERMA_1272"/>
<keyword evidence="6" id="KW-0406">Ion transport</keyword>
<feature type="domain" description="RCK C-terminal" evidence="8">
    <location>
        <begin position="136"/>
        <end position="220"/>
    </location>
</feature>
<protein>
    <recommendedName>
        <fullName evidence="1">Trk system potassium uptake protein TrkA</fullName>
    </recommendedName>
</protein>
<dbReference type="Proteomes" id="UP000001366">
    <property type="component" value="Chromosome"/>
</dbReference>
<keyword evidence="5" id="KW-0520">NAD</keyword>
<reference evidence="9 10" key="1">
    <citation type="journal article" date="2009" name="J. Bacteriol.">
        <title>Complete and draft genome sequences of six members of the Aquificales.</title>
        <authorList>
            <person name="Reysenbach A.L."/>
            <person name="Hamamura N."/>
            <person name="Podar M."/>
            <person name="Griffiths E."/>
            <person name="Ferreira S."/>
            <person name="Hochstein R."/>
            <person name="Heidelberg J."/>
            <person name="Johnson J."/>
            <person name="Mead D."/>
            <person name="Pohorille A."/>
            <person name="Sarmiento M."/>
            <person name="Schweighofer K."/>
            <person name="Seshadri R."/>
            <person name="Voytek M.A."/>
        </authorList>
    </citation>
    <scope>NUCLEOTIDE SEQUENCE [LARGE SCALE GENOMIC DNA]</scope>
    <source>
        <strain evidence="10">DSM 14350 / EX-H1</strain>
    </source>
</reference>
<evidence type="ECO:0000256" key="6">
    <source>
        <dbReference type="ARBA" id="ARBA00023065"/>
    </source>
</evidence>
<dbReference type="KEGG" id="pmx:PERMA_1272"/>
<dbReference type="Gene3D" id="3.40.50.720">
    <property type="entry name" value="NAD(P)-binding Rossmann-like Domain"/>
    <property type="match status" value="2"/>
</dbReference>
<evidence type="ECO:0000313" key="9">
    <source>
        <dbReference type="EMBL" id="ACO04541.1"/>
    </source>
</evidence>
<dbReference type="EMBL" id="CP001230">
    <property type="protein sequence ID" value="ACO04541.1"/>
    <property type="molecule type" value="Genomic_DNA"/>
</dbReference>
<evidence type="ECO:0000256" key="4">
    <source>
        <dbReference type="ARBA" id="ARBA00022958"/>
    </source>
</evidence>
<evidence type="ECO:0000256" key="2">
    <source>
        <dbReference type="ARBA" id="ARBA00022448"/>
    </source>
</evidence>
<dbReference type="InterPro" id="IPR036291">
    <property type="entry name" value="NAD(P)-bd_dom_sf"/>
</dbReference>
<dbReference type="Gene3D" id="3.30.70.1450">
    <property type="entry name" value="Regulator of K+ conductance, C-terminal domain"/>
    <property type="match status" value="2"/>
</dbReference>
<organism evidence="9 10">
    <name type="scientific">Persephonella marina (strain DSM 14350 / EX-H1)</name>
    <dbReference type="NCBI Taxonomy" id="123214"/>
    <lineage>
        <taxon>Bacteria</taxon>
        <taxon>Pseudomonadati</taxon>
        <taxon>Aquificota</taxon>
        <taxon>Aquificia</taxon>
        <taxon>Aquificales</taxon>
        <taxon>Hydrogenothermaceae</taxon>
        <taxon>Persephonella</taxon>
    </lineage>
</organism>
<sequence>MKICIIGAGVVGSYLAKKLSEEGYDIAVIDKDKDKIEELQRTVDVASYNCDAFKEECIADLKDYELFIVVTNKDEINLSIALMLRAVFKKEKILVRIDEDILSKKEIENFLKVDIVNTFNEIFKNIEMIIKYPFMTTFNELDDGKFLLFSYKVSKYDGFVNRKIADLNEIRIRTPFTIALLERDGKFIIPTGQKIILEDDVIYILLEKSLLERFIKEFKIKNDPIRSIYFLGISKLGLSLIKKLRMYKNLEIKIFEPDIDLCEQAAEIYPESTVIHTGLIDEDTLRNEGIDSADLVISASYREENILSCMLAKRLGAKKILAFIEHPEYEDIAHILGIDVPLVARKIVARRVYRKIRHKGFIDTFEIIKNLKVSEIYVDEKLADRKVEEISSGNFVILGIKRDDEMYIARGSTVLLKGDTLIVLEKEDYE</sequence>
<dbReference type="PANTHER" id="PTHR43833">
    <property type="entry name" value="POTASSIUM CHANNEL PROTEIN 2-RELATED-RELATED"/>
    <property type="match status" value="1"/>
</dbReference>
<name>C0QQU9_PERMH</name>
<dbReference type="eggNOG" id="COG0569">
    <property type="taxonomic scope" value="Bacteria"/>
</dbReference>
<feature type="domain" description="RCK N-terminal" evidence="7">
    <location>
        <begin position="1"/>
        <end position="117"/>
    </location>
</feature>
<dbReference type="Pfam" id="PF02254">
    <property type="entry name" value="TrkA_N"/>
    <property type="match status" value="2"/>
</dbReference>
<dbReference type="STRING" id="123214.PERMA_1272"/>
<gene>
    <name evidence="9" type="ordered locus">PERMA_1272</name>
</gene>
<dbReference type="RefSeq" id="WP_012676778.1">
    <property type="nucleotide sequence ID" value="NC_012440.1"/>
</dbReference>